<dbReference type="SUPFAM" id="SSF55347">
    <property type="entry name" value="Glyceraldehyde-3-phosphate dehydrogenase-like, C-terminal domain"/>
    <property type="match status" value="1"/>
</dbReference>
<feature type="domain" description="Gfo/Idh/MocA-like oxidoreductase N-terminal" evidence="3">
    <location>
        <begin position="22"/>
        <end position="142"/>
    </location>
</feature>
<dbReference type="Pfam" id="PF01408">
    <property type="entry name" value="GFO_IDH_MocA"/>
    <property type="match status" value="1"/>
</dbReference>
<dbReference type="InterPro" id="IPR008354">
    <property type="entry name" value="Glc-Fru_OxRdtase_bac"/>
</dbReference>
<keyword evidence="6" id="KW-1185">Reference proteome</keyword>
<dbReference type="GO" id="GO:0016491">
    <property type="term" value="F:oxidoreductase activity"/>
    <property type="evidence" value="ECO:0007669"/>
    <property type="project" value="UniProtKB-KW"/>
</dbReference>
<dbReference type="NCBIfam" id="NF041392">
    <property type="entry name" value="XylDh_Gfo6_Halo"/>
    <property type="match status" value="1"/>
</dbReference>
<proteinExistence type="inferred from homology"/>
<gene>
    <name evidence="5" type="ORF">N0B31_02385</name>
</gene>
<dbReference type="PANTHER" id="PTHR22604:SF105">
    <property type="entry name" value="TRANS-1,2-DIHYDROBENZENE-1,2-DIOL DEHYDROGENASE"/>
    <property type="match status" value="1"/>
</dbReference>
<dbReference type="InterPro" id="IPR055170">
    <property type="entry name" value="GFO_IDH_MocA-like_dom"/>
</dbReference>
<protein>
    <submittedName>
        <fullName evidence="5">Gfo/Idh/MocA family oxidoreductase</fullName>
    </submittedName>
</protein>
<dbReference type="Gene3D" id="3.30.360.10">
    <property type="entry name" value="Dihydrodipicolinate Reductase, domain 2"/>
    <property type="match status" value="1"/>
</dbReference>
<dbReference type="AlphaFoldDB" id="A0A9E7R3V8"/>
<dbReference type="InterPro" id="IPR036291">
    <property type="entry name" value="NAD(P)-bd_dom_sf"/>
</dbReference>
<evidence type="ECO:0000259" key="3">
    <source>
        <dbReference type="Pfam" id="PF01408"/>
    </source>
</evidence>
<dbReference type="Proteomes" id="UP001057580">
    <property type="component" value="Chromosome"/>
</dbReference>
<dbReference type="PRINTS" id="PR01775">
    <property type="entry name" value="GLFROXRDTASE"/>
</dbReference>
<comment type="similarity">
    <text evidence="1">Belongs to the Gfo/Idh/MocA family.</text>
</comment>
<evidence type="ECO:0000256" key="1">
    <source>
        <dbReference type="ARBA" id="ARBA00010928"/>
    </source>
</evidence>
<feature type="domain" description="GFO/IDH/MocA-like oxidoreductase" evidence="4">
    <location>
        <begin position="151"/>
        <end position="273"/>
    </location>
</feature>
<name>A0A9E7R3V8_9EURY</name>
<dbReference type="InterPro" id="IPR000683">
    <property type="entry name" value="Gfo/Idh/MocA-like_OxRdtase_N"/>
</dbReference>
<dbReference type="Pfam" id="PF22725">
    <property type="entry name" value="GFO_IDH_MocA_C3"/>
    <property type="match status" value="1"/>
</dbReference>
<evidence type="ECO:0000256" key="2">
    <source>
        <dbReference type="ARBA" id="ARBA00023002"/>
    </source>
</evidence>
<organism evidence="5 6">
    <name type="scientific">Salinirubellus salinus</name>
    <dbReference type="NCBI Taxonomy" id="1364945"/>
    <lineage>
        <taxon>Archaea</taxon>
        <taxon>Methanobacteriati</taxon>
        <taxon>Methanobacteriota</taxon>
        <taxon>Stenosarchaea group</taxon>
        <taxon>Halobacteria</taxon>
        <taxon>Halobacteriales</taxon>
        <taxon>Natronomonadaceae</taxon>
        <taxon>Salinirubellus</taxon>
    </lineage>
</organism>
<dbReference type="InterPro" id="IPR049838">
    <property type="entry name" value="XacA-like"/>
</dbReference>
<evidence type="ECO:0000313" key="6">
    <source>
        <dbReference type="Proteomes" id="UP001057580"/>
    </source>
</evidence>
<accession>A0A9E7R3V8</accession>
<evidence type="ECO:0000259" key="4">
    <source>
        <dbReference type="Pfam" id="PF22725"/>
    </source>
</evidence>
<dbReference type="Gene3D" id="3.40.50.720">
    <property type="entry name" value="NAD(P)-binding Rossmann-like Domain"/>
    <property type="match status" value="1"/>
</dbReference>
<dbReference type="SUPFAM" id="SSF51735">
    <property type="entry name" value="NAD(P)-binding Rossmann-fold domains"/>
    <property type="match status" value="1"/>
</dbReference>
<evidence type="ECO:0000313" key="5">
    <source>
        <dbReference type="EMBL" id="UWM55137.1"/>
    </source>
</evidence>
<dbReference type="EMBL" id="CP104003">
    <property type="protein sequence ID" value="UWM55137.1"/>
    <property type="molecule type" value="Genomic_DNA"/>
</dbReference>
<dbReference type="RefSeq" id="WP_260594189.1">
    <property type="nucleotide sequence ID" value="NZ_CP104003.1"/>
</dbReference>
<dbReference type="PANTHER" id="PTHR22604">
    <property type="entry name" value="OXIDOREDUCTASES"/>
    <property type="match status" value="1"/>
</dbReference>
<dbReference type="KEGG" id="ssai:N0B31_02385"/>
<sequence>MFDTFLDDVAARDWDTHPDGTVRFAVVGTGGFARHLALPAIDSADYGEVTTLVTGSPDARADLATEYDATAIDYEAYRDGTRADAYDAVYVVVPNRLHLPNVAAAADHGKHVLCEKPLDATLERAERLVAACEDAGVTLMTAYRMQTDPVVRRLRAFVQGGGLGDVVKLSGDFTFPVLSGGYGPDHWRLAADLAGGGALYDVGVYPLNTARFVLDTEPTAVEGTTATSGPYSDVDERVAFTVEFPEGVFGSFSASFTGAADSTFVVHGTDGTARLEDAFVPRRDRTLRVEAGGATLTLEGAGTNEVREEFDYFAHCVLTGERPEPDGEDGLADLRVMDAVYESAASGERRSL</sequence>
<keyword evidence="2" id="KW-0560">Oxidoreductase</keyword>
<dbReference type="GO" id="GO:0000166">
    <property type="term" value="F:nucleotide binding"/>
    <property type="evidence" value="ECO:0007669"/>
    <property type="project" value="InterPro"/>
</dbReference>
<dbReference type="GeneID" id="74941233"/>
<reference evidence="5" key="1">
    <citation type="submission" date="2022-09" db="EMBL/GenBank/DDBJ databases">
        <title>Diverse halophilic archaea isolated from saline environments.</title>
        <authorList>
            <person name="Cui H.-L."/>
        </authorList>
    </citation>
    <scope>NUCLEOTIDE SEQUENCE</scope>
    <source>
        <strain evidence="5">ZS-35-S2</strain>
    </source>
</reference>
<dbReference type="InterPro" id="IPR050984">
    <property type="entry name" value="Gfo/Idh/MocA_domain"/>
</dbReference>